<feature type="transmembrane region" description="Helical" evidence="5">
    <location>
        <begin position="140"/>
        <end position="163"/>
    </location>
</feature>
<comment type="caution">
    <text evidence="7">The sequence shown here is derived from an EMBL/GenBank/DDBJ whole genome shotgun (WGS) entry which is preliminary data.</text>
</comment>
<dbReference type="Proteomes" id="UP000215145">
    <property type="component" value="Unassembled WGS sequence"/>
</dbReference>
<feature type="transmembrane region" description="Helical" evidence="5">
    <location>
        <begin position="236"/>
        <end position="258"/>
    </location>
</feature>
<dbReference type="InterPro" id="IPR047817">
    <property type="entry name" value="ABC2_TM_bact-type"/>
</dbReference>
<feature type="transmembrane region" description="Helical" evidence="5">
    <location>
        <begin position="106"/>
        <end position="134"/>
    </location>
</feature>
<dbReference type="RefSeq" id="WP_089524009.1">
    <property type="nucleotide sequence ID" value="NZ_NMUQ01000001.1"/>
</dbReference>
<dbReference type="GO" id="GO:0043190">
    <property type="term" value="C:ATP-binding cassette (ABC) transporter complex"/>
    <property type="evidence" value="ECO:0007669"/>
    <property type="project" value="InterPro"/>
</dbReference>
<keyword evidence="4 5" id="KW-0472">Membrane</keyword>
<organism evidence="7 8">
    <name type="scientific">Paenibacillus herberti</name>
    <dbReference type="NCBI Taxonomy" id="1619309"/>
    <lineage>
        <taxon>Bacteria</taxon>
        <taxon>Bacillati</taxon>
        <taxon>Bacillota</taxon>
        <taxon>Bacilli</taxon>
        <taxon>Bacillales</taxon>
        <taxon>Paenibacillaceae</taxon>
        <taxon>Paenibacillus</taxon>
    </lineage>
</organism>
<comment type="subcellular location">
    <subcellularLocation>
        <location evidence="5">Cell membrane</location>
        <topology evidence="5">Multi-pass membrane protein</topology>
    </subcellularLocation>
    <subcellularLocation>
        <location evidence="1">Membrane</location>
        <topology evidence="1">Multi-pass membrane protein</topology>
    </subcellularLocation>
</comment>
<protein>
    <recommendedName>
        <fullName evidence="5">Transport permease protein</fullName>
    </recommendedName>
</protein>
<dbReference type="InterPro" id="IPR000412">
    <property type="entry name" value="ABC_2_transport"/>
</dbReference>
<feature type="transmembrane region" description="Helical" evidence="5">
    <location>
        <begin position="184"/>
        <end position="204"/>
    </location>
</feature>
<dbReference type="EMBL" id="NMUQ01000001">
    <property type="protein sequence ID" value="OXM16928.1"/>
    <property type="molecule type" value="Genomic_DNA"/>
</dbReference>
<evidence type="ECO:0000256" key="1">
    <source>
        <dbReference type="ARBA" id="ARBA00004141"/>
    </source>
</evidence>
<keyword evidence="3 5" id="KW-1133">Transmembrane helix</keyword>
<evidence type="ECO:0000256" key="5">
    <source>
        <dbReference type="RuleBase" id="RU361157"/>
    </source>
</evidence>
<keyword evidence="5" id="KW-0813">Transport</keyword>
<proteinExistence type="inferred from homology"/>
<reference evidence="7 8" key="1">
    <citation type="submission" date="2017-07" db="EMBL/GenBank/DDBJ databases">
        <title>Paenibacillus herberti R33 genome sequencing and assembly.</title>
        <authorList>
            <person name="Su W."/>
        </authorList>
    </citation>
    <scope>NUCLEOTIDE SEQUENCE [LARGE SCALE GENOMIC DNA]</scope>
    <source>
        <strain evidence="7 8">R33</strain>
    </source>
</reference>
<dbReference type="PANTHER" id="PTHR43229">
    <property type="entry name" value="NODULATION PROTEIN J"/>
    <property type="match status" value="1"/>
</dbReference>
<keyword evidence="8" id="KW-1185">Reference proteome</keyword>
<feature type="transmembrane region" description="Helical" evidence="5">
    <location>
        <begin position="28"/>
        <end position="48"/>
    </location>
</feature>
<sequence length="264" mass="28559">MIAVWRRETNATAAIAARDITKSLKNPTLLIVSLIMPLLFMGILGGSLNQNMAGGLGFNFLQFMMIGMIVNSTFTGLITGMSSLIEERDQNLTQELFVSPISRYSIIIGKMIGSSFTSLIGLIGILIVAAVMGIPLGGWHIVYVFLLTPLFCLVGGSLGILFIGIVNDSKTADIGSMMLIMPQMFLAGALTPIQHSTGILAFLAKLMRMTYCIDLARAVFYAGTPMYDQIVLNSPALNLTVMAAIFVLFTVVGTMLFVRSDKNR</sequence>
<evidence type="ECO:0000256" key="2">
    <source>
        <dbReference type="ARBA" id="ARBA00022692"/>
    </source>
</evidence>
<dbReference type="InterPro" id="IPR051784">
    <property type="entry name" value="Nod_factor_ABC_transporter"/>
</dbReference>
<gene>
    <name evidence="7" type="ORF">CGZ75_09875</name>
</gene>
<comment type="similarity">
    <text evidence="5">Belongs to the ABC-2 integral membrane protein family.</text>
</comment>
<evidence type="ECO:0000313" key="8">
    <source>
        <dbReference type="Proteomes" id="UP000215145"/>
    </source>
</evidence>
<evidence type="ECO:0000313" key="7">
    <source>
        <dbReference type="EMBL" id="OXM16928.1"/>
    </source>
</evidence>
<feature type="transmembrane region" description="Helical" evidence="5">
    <location>
        <begin position="60"/>
        <end position="85"/>
    </location>
</feature>
<dbReference type="PROSITE" id="PS51012">
    <property type="entry name" value="ABC_TM2"/>
    <property type="match status" value="1"/>
</dbReference>
<dbReference type="GO" id="GO:0140359">
    <property type="term" value="F:ABC-type transporter activity"/>
    <property type="evidence" value="ECO:0007669"/>
    <property type="project" value="InterPro"/>
</dbReference>
<dbReference type="Pfam" id="PF01061">
    <property type="entry name" value="ABC2_membrane"/>
    <property type="match status" value="1"/>
</dbReference>
<evidence type="ECO:0000256" key="3">
    <source>
        <dbReference type="ARBA" id="ARBA00022989"/>
    </source>
</evidence>
<dbReference type="OrthoDB" id="9788252at2"/>
<dbReference type="AlphaFoldDB" id="A0A229P490"/>
<dbReference type="InterPro" id="IPR013525">
    <property type="entry name" value="ABC2_TM"/>
</dbReference>
<evidence type="ECO:0000256" key="4">
    <source>
        <dbReference type="ARBA" id="ARBA00023136"/>
    </source>
</evidence>
<evidence type="ECO:0000259" key="6">
    <source>
        <dbReference type="PROSITE" id="PS51012"/>
    </source>
</evidence>
<keyword evidence="5" id="KW-1003">Cell membrane</keyword>
<name>A0A229P490_9BACL</name>
<feature type="domain" description="ABC transmembrane type-2" evidence="6">
    <location>
        <begin position="28"/>
        <end position="260"/>
    </location>
</feature>
<dbReference type="PIRSF" id="PIRSF006648">
    <property type="entry name" value="DrrB"/>
    <property type="match status" value="1"/>
</dbReference>
<dbReference type="PANTHER" id="PTHR43229:SF2">
    <property type="entry name" value="NODULATION PROTEIN J"/>
    <property type="match status" value="1"/>
</dbReference>
<keyword evidence="2 5" id="KW-0812">Transmembrane</keyword>
<accession>A0A229P490</accession>